<dbReference type="OrthoDB" id="7452167at2"/>
<sequence length="61" mass="6125">MTGHSPTEPLADPGIATAEDGHVILEGPGGVAVTMTAEAAIATGQSLIEAGEQARKLAERE</sequence>
<evidence type="ECO:0000313" key="1">
    <source>
        <dbReference type="EMBL" id="ALR20975.1"/>
    </source>
</evidence>
<dbReference type="KEGG" id="sbd:ATN00_12355"/>
<reference evidence="1 2" key="1">
    <citation type="submission" date="2015-11" db="EMBL/GenBank/DDBJ databases">
        <title>A Two-component Flavoprotein Monooxygenase System MeaXY Responsible for para-Hydroxylation of 2-Methyl-6-ethylaniline and 2,6-Diethylaniline in Sphingobium baderi DE-13.</title>
        <authorList>
            <person name="Cheng M."/>
            <person name="Meng Q."/>
            <person name="Yang Y."/>
            <person name="Chu C."/>
            <person name="Yan X."/>
            <person name="He J."/>
            <person name="Li S."/>
        </authorList>
    </citation>
    <scope>NUCLEOTIDE SEQUENCE [LARGE SCALE GENOMIC DNA]</scope>
    <source>
        <strain evidence="1 2">DE-13</strain>
    </source>
</reference>
<evidence type="ECO:0000313" key="2">
    <source>
        <dbReference type="Proteomes" id="UP000056968"/>
    </source>
</evidence>
<name>A0A0S3EZW4_9SPHN</name>
<keyword evidence="2" id="KW-1185">Reference proteome</keyword>
<dbReference type="AlphaFoldDB" id="A0A0S3EZW4"/>
<gene>
    <name evidence="1" type="ORF">ATN00_12355</name>
</gene>
<dbReference type="STRING" id="1332080.ATN00_12355"/>
<dbReference type="RefSeq" id="WP_062064998.1">
    <property type="nucleotide sequence ID" value="NZ_CP013264.1"/>
</dbReference>
<dbReference type="EMBL" id="CP013264">
    <property type="protein sequence ID" value="ALR20975.1"/>
    <property type="molecule type" value="Genomic_DNA"/>
</dbReference>
<organism evidence="1 2">
    <name type="scientific">Sphingobium baderi</name>
    <dbReference type="NCBI Taxonomy" id="1332080"/>
    <lineage>
        <taxon>Bacteria</taxon>
        <taxon>Pseudomonadati</taxon>
        <taxon>Pseudomonadota</taxon>
        <taxon>Alphaproteobacteria</taxon>
        <taxon>Sphingomonadales</taxon>
        <taxon>Sphingomonadaceae</taxon>
        <taxon>Sphingobium</taxon>
    </lineage>
</organism>
<dbReference type="Proteomes" id="UP000056968">
    <property type="component" value="Chromosome"/>
</dbReference>
<proteinExistence type="predicted"/>
<accession>A0A0S3EZW4</accession>
<protein>
    <submittedName>
        <fullName evidence="1">Uncharacterized protein</fullName>
    </submittedName>
</protein>